<evidence type="ECO:0000256" key="7">
    <source>
        <dbReference type="SAM" id="Phobius"/>
    </source>
</evidence>
<dbReference type="RefSeq" id="XP_024330407.1">
    <property type="nucleotide sequence ID" value="XM_024475937.1"/>
</dbReference>
<keyword evidence="4 6" id="KW-0862">Zinc</keyword>
<dbReference type="VEuPathDB" id="MicrosporidiaDB:NCER_101984"/>
<sequence length="384" mass="45622">MYECLLYSYALFFVMILSYELINVAYTTKPSYYSTELFLEAKRNHLNNVRSQLFKFVMYLFVIALLFCKKNGNILNLKHNNFNYTTSSGSQGTKICNLIYNFYNYLKTVLEEQNILIAIILLYLCFDYDNKKIVNVLLAFLEYFILHRFILRNRYFVIFVFLRNEWFYRAWKRSIGAKIIDICTKDNLPKEIIDFIEGRGFVFNVRDIESTECNIYVVSNLKIATIYVCNKVYNLMSQQEFLSLLYHEVGHIVTYTCLKKTVINFLIFFIPSFSFTKYFLKPTTISYLKTLTALEITEFALKILGCGFIFFGQAYESIQFLFTFFDEIKADKFSVGMYPREYLKQGIIKMCMENRSVYDCSLLYNLFLTSHPALKRRLKMIENY</sequence>
<accession>A0A0F9WCW5</accession>
<protein>
    <submittedName>
        <fullName evidence="9">M48 family protein</fullName>
    </submittedName>
</protein>
<dbReference type="EMBL" id="JPQZ01000052">
    <property type="protein sequence ID" value="KKO74665.1"/>
    <property type="molecule type" value="Genomic_DNA"/>
</dbReference>
<dbReference type="GeneID" id="36320885"/>
<dbReference type="OrthoDB" id="360839at2759"/>
<evidence type="ECO:0000313" key="10">
    <source>
        <dbReference type="Proteomes" id="UP000034350"/>
    </source>
</evidence>
<keyword evidence="1 6" id="KW-0645">Protease</keyword>
<dbReference type="VEuPathDB" id="MicrosporidiaDB:AAJ76_520009156"/>
<feature type="domain" description="Peptidase M48" evidence="8">
    <location>
        <begin position="208"/>
        <end position="383"/>
    </location>
</feature>
<evidence type="ECO:0000256" key="6">
    <source>
        <dbReference type="RuleBase" id="RU003983"/>
    </source>
</evidence>
<evidence type="ECO:0000256" key="5">
    <source>
        <dbReference type="ARBA" id="ARBA00023049"/>
    </source>
</evidence>
<keyword evidence="7" id="KW-0472">Membrane</keyword>
<keyword evidence="2" id="KW-0479">Metal-binding</keyword>
<evidence type="ECO:0000256" key="2">
    <source>
        <dbReference type="ARBA" id="ARBA00022723"/>
    </source>
</evidence>
<dbReference type="Pfam" id="PF01435">
    <property type="entry name" value="Peptidase_M48"/>
    <property type="match status" value="1"/>
</dbReference>
<comment type="caution">
    <text evidence="9">The sequence shown here is derived from an EMBL/GenBank/DDBJ whole genome shotgun (WGS) entry which is preliminary data.</text>
</comment>
<dbReference type="VEuPathDB" id="MicrosporidiaDB:G9O61_00g000010"/>
<keyword evidence="7" id="KW-1133">Transmembrane helix</keyword>
<organism evidence="9 10">
    <name type="scientific">Vairimorpha ceranae</name>
    <dbReference type="NCBI Taxonomy" id="40302"/>
    <lineage>
        <taxon>Eukaryota</taxon>
        <taxon>Fungi</taxon>
        <taxon>Fungi incertae sedis</taxon>
        <taxon>Microsporidia</taxon>
        <taxon>Nosematidae</taxon>
        <taxon>Vairimorpha</taxon>
    </lineage>
</organism>
<proteinExistence type="inferred from homology"/>
<evidence type="ECO:0000313" key="9">
    <source>
        <dbReference type="EMBL" id="KKO74665.1"/>
    </source>
</evidence>
<dbReference type="GO" id="GO:0046872">
    <property type="term" value="F:metal ion binding"/>
    <property type="evidence" value="ECO:0007669"/>
    <property type="project" value="UniProtKB-KW"/>
</dbReference>
<feature type="transmembrane region" description="Helical" evidence="7">
    <location>
        <begin position="133"/>
        <end position="151"/>
    </location>
</feature>
<comment type="similarity">
    <text evidence="6">Belongs to the peptidase M48 family.</text>
</comment>
<evidence type="ECO:0000259" key="8">
    <source>
        <dbReference type="Pfam" id="PF01435"/>
    </source>
</evidence>
<dbReference type="GO" id="GO:0006508">
    <property type="term" value="P:proteolysis"/>
    <property type="evidence" value="ECO:0007669"/>
    <property type="project" value="UniProtKB-KW"/>
</dbReference>
<keyword evidence="7" id="KW-0812">Transmembrane</keyword>
<keyword evidence="10" id="KW-1185">Reference proteome</keyword>
<evidence type="ECO:0000256" key="3">
    <source>
        <dbReference type="ARBA" id="ARBA00022801"/>
    </source>
</evidence>
<feature type="transmembrane region" description="Helical" evidence="7">
    <location>
        <begin position="6"/>
        <end position="28"/>
    </location>
</feature>
<name>A0A0F9WCW5_9MICR</name>
<feature type="transmembrane region" description="Helical" evidence="7">
    <location>
        <begin position="49"/>
        <end position="67"/>
    </location>
</feature>
<evidence type="ECO:0000256" key="4">
    <source>
        <dbReference type="ARBA" id="ARBA00022833"/>
    </source>
</evidence>
<dbReference type="InterPro" id="IPR001915">
    <property type="entry name" value="Peptidase_M48"/>
</dbReference>
<keyword evidence="5 6" id="KW-0482">Metalloprotease</keyword>
<keyword evidence="3 6" id="KW-0378">Hydrolase</keyword>
<dbReference type="AlphaFoldDB" id="A0A0F9WCW5"/>
<comment type="cofactor">
    <cofactor evidence="6">
        <name>Zn(2+)</name>
        <dbReference type="ChEBI" id="CHEBI:29105"/>
    </cofactor>
    <text evidence="6">Binds 1 zinc ion per subunit.</text>
</comment>
<evidence type="ECO:0000256" key="1">
    <source>
        <dbReference type="ARBA" id="ARBA00022670"/>
    </source>
</evidence>
<gene>
    <name evidence="9" type="ORF">AAJ76_520009156</name>
</gene>
<dbReference type="GO" id="GO:0004222">
    <property type="term" value="F:metalloendopeptidase activity"/>
    <property type="evidence" value="ECO:0007669"/>
    <property type="project" value="InterPro"/>
</dbReference>
<reference evidence="9 10" key="1">
    <citation type="journal article" date="2015" name="Environ. Microbiol.">
        <title>Genome analyses suggest the presence of polyploidy and recent human-driven expansions in eight global populations of the honeybee pathogen Nosema ceranae.</title>
        <authorList>
            <person name="Pelin A."/>
            <person name="Selman M."/>
            <person name="Aris-Brosou S."/>
            <person name="Farinelli L."/>
            <person name="Corradi N."/>
        </authorList>
    </citation>
    <scope>NUCLEOTIDE SEQUENCE [LARGE SCALE GENOMIC DNA]</scope>
    <source>
        <strain evidence="9 10">PA08 1199</strain>
    </source>
</reference>
<dbReference type="Proteomes" id="UP000034350">
    <property type="component" value="Unassembled WGS sequence"/>
</dbReference>